<dbReference type="AlphaFoldDB" id="A0A382TZF2"/>
<feature type="transmembrane region" description="Helical" evidence="1">
    <location>
        <begin position="67"/>
        <end position="90"/>
    </location>
</feature>
<name>A0A382TZF2_9ZZZZ</name>
<protein>
    <submittedName>
        <fullName evidence="2">Uncharacterized protein</fullName>
    </submittedName>
</protein>
<keyword evidence="1" id="KW-0812">Transmembrane</keyword>
<evidence type="ECO:0000256" key="1">
    <source>
        <dbReference type="SAM" id="Phobius"/>
    </source>
</evidence>
<reference evidence="2" key="1">
    <citation type="submission" date="2018-05" db="EMBL/GenBank/DDBJ databases">
        <authorList>
            <person name="Lanie J.A."/>
            <person name="Ng W.-L."/>
            <person name="Kazmierczak K.M."/>
            <person name="Andrzejewski T.M."/>
            <person name="Davidsen T.M."/>
            <person name="Wayne K.J."/>
            <person name="Tettelin H."/>
            <person name="Glass J.I."/>
            <person name="Rusch D."/>
            <person name="Podicherti R."/>
            <person name="Tsui H.-C.T."/>
            <person name="Winkler M.E."/>
        </authorList>
    </citation>
    <scope>NUCLEOTIDE SEQUENCE</scope>
</reference>
<keyword evidence="1" id="KW-1133">Transmembrane helix</keyword>
<feature type="transmembrane region" description="Helical" evidence="1">
    <location>
        <begin position="43"/>
        <end position="61"/>
    </location>
</feature>
<sequence>MSLLNSDEQSAIADAIGRAELRTAGELVVATVPKSDSYEKERFIAALFWTFGVAVFVNWLMPDLSTLHLVLLQGPLLLVSYGIAGLPFILRPMAGGRCDAMARQRAMRMFAERGVHQT</sequence>
<proteinExistence type="predicted"/>
<keyword evidence="1" id="KW-0472">Membrane</keyword>
<organism evidence="2">
    <name type="scientific">marine metagenome</name>
    <dbReference type="NCBI Taxonomy" id="408172"/>
    <lineage>
        <taxon>unclassified sequences</taxon>
        <taxon>metagenomes</taxon>
        <taxon>ecological metagenomes</taxon>
    </lineage>
</organism>
<feature type="non-terminal residue" evidence="2">
    <location>
        <position position="118"/>
    </location>
</feature>
<accession>A0A382TZF2</accession>
<gene>
    <name evidence="2" type="ORF">METZ01_LOCUS380290</name>
</gene>
<evidence type="ECO:0000313" key="2">
    <source>
        <dbReference type="EMBL" id="SVD27436.1"/>
    </source>
</evidence>
<dbReference type="EMBL" id="UINC01140344">
    <property type="protein sequence ID" value="SVD27436.1"/>
    <property type="molecule type" value="Genomic_DNA"/>
</dbReference>